<dbReference type="VEuPathDB" id="FungiDB:H257_06822"/>
<gene>
    <name evidence="1" type="ORF">H257_06822</name>
</gene>
<dbReference type="EMBL" id="KI913127">
    <property type="protein sequence ID" value="ETV79558.1"/>
    <property type="molecule type" value="Genomic_DNA"/>
</dbReference>
<evidence type="ECO:0008006" key="2">
    <source>
        <dbReference type="Google" id="ProtNLM"/>
    </source>
</evidence>
<proteinExistence type="predicted"/>
<sequence>MRRTSSSSRPIFPPAHLPTGRFGEQKHYFSGKHKLYGFKIEASVSPECLLVDMSPHEAWSVSDLNMFPSRLDQHTQVLAKNDYDDTINDNGDLYREYPTSWAVLGYTGYIGLAALARAIHPEKKPIGGALDRSTWTGARKFLLTVSLSKTSSTGCARFGRCPTRHSSGRFTFALTNFHATLMPLRFEDNDHYCAVMARYKSMAAENTSKTTANQHRCLQRRAE</sequence>
<accession>W4GL01</accession>
<dbReference type="AlphaFoldDB" id="W4GL01"/>
<dbReference type="RefSeq" id="XP_009830494.1">
    <property type="nucleotide sequence ID" value="XM_009832192.1"/>
</dbReference>
<evidence type="ECO:0000313" key="1">
    <source>
        <dbReference type="EMBL" id="ETV79558.1"/>
    </source>
</evidence>
<reference evidence="1" key="1">
    <citation type="submission" date="2013-12" db="EMBL/GenBank/DDBJ databases">
        <title>The Genome Sequence of Aphanomyces astaci APO3.</title>
        <authorList>
            <consortium name="The Broad Institute Genomics Platform"/>
            <person name="Russ C."/>
            <person name="Tyler B."/>
            <person name="van West P."/>
            <person name="Dieguez-Uribeondo J."/>
            <person name="Young S.K."/>
            <person name="Zeng Q."/>
            <person name="Gargeya S."/>
            <person name="Fitzgerald M."/>
            <person name="Abouelleil A."/>
            <person name="Alvarado L."/>
            <person name="Chapman S.B."/>
            <person name="Gainer-Dewar J."/>
            <person name="Goldberg J."/>
            <person name="Griggs A."/>
            <person name="Gujja S."/>
            <person name="Hansen M."/>
            <person name="Howarth C."/>
            <person name="Imamovic A."/>
            <person name="Ireland A."/>
            <person name="Larimer J."/>
            <person name="McCowan C."/>
            <person name="Murphy C."/>
            <person name="Pearson M."/>
            <person name="Poon T.W."/>
            <person name="Priest M."/>
            <person name="Roberts A."/>
            <person name="Saif S."/>
            <person name="Shea T."/>
            <person name="Sykes S."/>
            <person name="Wortman J."/>
            <person name="Nusbaum C."/>
            <person name="Birren B."/>
        </authorList>
    </citation>
    <scope>NUCLEOTIDE SEQUENCE [LARGE SCALE GENOMIC DNA]</scope>
    <source>
        <strain evidence="1">APO3</strain>
    </source>
</reference>
<dbReference type="OrthoDB" id="116425at2759"/>
<dbReference type="GeneID" id="20808818"/>
<protein>
    <recommendedName>
        <fullName evidence="2">DDE Tnp4 domain-containing protein</fullName>
    </recommendedName>
</protein>
<name>W4GL01_APHAT</name>
<organism evidence="1">
    <name type="scientific">Aphanomyces astaci</name>
    <name type="common">Crayfish plague agent</name>
    <dbReference type="NCBI Taxonomy" id="112090"/>
    <lineage>
        <taxon>Eukaryota</taxon>
        <taxon>Sar</taxon>
        <taxon>Stramenopiles</taxon>
        <taxon>Oomycota</taxon>
        <taxon>Saprolegniomycetes</taxon>
        <taxon>Saprolegniales</taxon>
        <taxon>Verrucalvaceae</taxon>
        <taxon>Aphanomyces</taxon>
    </lineage>
</organism>